<evidence type="ECO:0000313" key="2">
    <source>
        <dbReference type="Proteomes" id="UP001171687"/>
    </source>
</evidence>
<dbReference type="EMBL" id="JAUHQC010000004">
    <property type="protein sequence ID" value="MDN4532179.1"/>
    <property type="molecule type" value="Genomic_DNA"/>
</dbReference>
<organism evidence="1 2">
    <name type="scientific">Staphylococcus auricularis</name>
    <dbReference type="NCBI Taxonomy" id="29379"/>
    <lineage>
        <taxon>Bacteria</taxon>
        <taxon>Bacillati</taxon>
        <taxon>Bacillota</taxon>
        <taxon>Bacilli</taxon>
        <taxon>Bacillales</taxon>
        <taxon>Staphylococcaceae</taxon>
        <taxon>Staphylococcus</taxon>
    </lineage>
</organism>
<protein>
    <recommendedName>
        <fullName evidence="3">Phage protein</fullName>
    </recommendedName>
</protein>
<proteinExistence type="predicted"/>
<evidence type="ECO:0000313" key="1">
    <source>
        <dbReference type="EMBL" id="MDN4532179.1"/>
    </source>
</evidence>
<gene>
    <name evidence="1" type="ORF">QYH67_01080</name>
</gene>
<accession>A0AAW7M513</accession>
<dbReference type="AlphaFoldDB" id="A0AAW7M513"/>
<name>A0AAW7M513_9STAP</name>
<sequence>MAKFKVLNRFKDLEQNKIHEKDDTIDITVKRANEIKDKLKSYDRPFLERIPK</sequence>
<dbReference type="RefSeq" id="WP_191962517.1">
    <property type="nucleotide sequence ID" value="NZ_CAKZJA010000021.1"/>
</dbReference>
<comment type="caution">
    <text evidence="1">The sequence shown here is derived from an EMBL/GenBank/DDBJ whole genome shotgun (WGS) entry which is preliminary data.</text>
</comment>
<reference evidence="1" key="1">
    <citation type="submission" date="2023-07" db="EMBL/GenBank/DDBJ databases">
        <title>Evaluation of the beneficial properties of pineapple isolates.</title>
        <authorList>
            <person name="Adefiranye O."/>
        </authorList>
    </citation>
    <scope>NUCLEOTIDE SEQUENCE</scope>
    <source>
        <strain evidence="1">PAPLE_T1</strain>
    </source>
</reference>
<evidence type="ECO:0008006" key="3">
    <source>
        <dbReference type="Google" id="ProtNLM"/>
    </source>
</evidence>
<dbReference type="Proteomes" id="UP001171687">
    <property type="component" value="Unassembled WGS sequence"/>
</dbReference>